<dbReference type="PANTHER" id="PTHR24243">
    <property type="entry name" value="G-PROTEIN COUPLED RECEPTOR"/>
    <property type="match status" value="1"/>
</dbReference>
<accession>A0A8S3YTY0</accession>
<evidence type="ECO:0000256" key="3">
    <source>
        <dbReference type="ARBA" id="ARBA00022989"/>
    </source>
</evidence>
<evidence type="ECO:0000256" key="8">
    <source>
        <dbReference type="SAM" id="Phobius"/>
    </source>
</evidence>
<evidence type="ECO:0000256" key="1">
    <source>
        <dbReference type="ARBA" id="ARBA00004141"/>
    </source>
</evidence>
<keyword evidence="6" id="KW-0675">Receptor</keyword>
<evidence type="ECO:0000256" key="4">
    <source>
        <dbReference type="ARBA" id="ARBA00023040"/>
    </source>
</evidence>
<feature type="transmembrane region" description="Helical" evidence="8">
    <location>
        <begin position="48"/>
        <end position="67"/>
    </location>
</feature>
<proteinExistence type="predicted"/>
<dbReference type="GO" id="GO:0016020">
    <property type="term" value="C:membrane"/>
    <property type="evidence" value="ECO:0007669"/>
    <property type="project" value="UniProtKB-SubCell"/>
</dbReference>
<gene>
    <name evidence="10" type="ORF">CUNI_LOCUS5276</name>
</gene>
<feature type="transmembrane region" description="Helical" evidence="8">
    <location>
        <begin position="181"/>
        <end position="202"/>
    </location>
</feature>
<dbReference type="Gene3D" id="1.20.1070.10">
    <property type="entry name" value="Rhodopsin 7-helix transmembrane proteins"/>
    <property type="match status" value="1"/>
</dbReference>
<dbReference type="PANTHER" id="PTHR24243:SF208">
    <property type="entry name" value="PYROKININ-1 RECEPTOR"/>
    <property type="match status" value="1"/>
</dbReference>
<dbReference type="InterPro" id="IPR017452">
    <property type="entry name" value="GPCR_Rhodpsn_7TM"/>
</dbReference>
<sequence length="325" mass="36479">MEFITPLNILLSTAGVVLNLANITVFLRQDWRTNNVTLTLLSLSITDFLIVLTCLIFDLFSIFQTALPTSTVDFPAVQYYIVAWSIAMFSDISSLTTVLVSLERCLCIVMPLHVQSLFSVKRTLTFLGSLWILVGVSYTALFSTSTLNFTYDQRFNNSRLTVSLSKERMTVETIHNISNTIVLPSFCELTVFVNTVVMVIGLKRSSNFQRKSTNISSGHHSNHASSPKYKRLVTVVCCISSIFIACNTPTVVFIYCKHFVPGFSYAGDYRDSYAASMYSLFLLYAVNASVNFFVYVSLNRRFRDKLKEILGLSGSGVPQFNLDKC</sequence>
<keyword evidence="5 8" id="KW-0472">Membrane</keyword>
<comment type="caution">
    <text evidence="10">The sequence shown here is derived from an EMBL/GenBank/DDBJ whole genome shotgun (WGS) entry which is preliminary data.</text>
</comment>
<dbReference type="PRINTS" id="PR00237">
    <property type="entry name" value="GPCRRHODOPSN"/>
</dbReference>
<name>A0A8S3YTY0_9EUPU</name>
<dbReference type="PROSITE" id="PS50262">
    <property type="entry name" value="G_PROTEIN_RECEP_F1_2"/>
    <property type="match status" value="1"/>
</dbReference>
<keyword evidence="2 8" id="KW-0812">Transmembrane</keyword>
<evidence type="ECO:0000313" key="11">
    <source>
        <dbReference type="Proteomes" id="UP000678393"/>
    </source>
</evidence>
<organism evidence="10 11">
    <name type="scientific">Candidula unifasciata</name>
    <dbReference type="NCBI Taxonomy" id="100452"/>
    <lineage>
        <taxon>Eukaryota</taxon>
        <taxon>Metazoa</taxon>
        <taxon>Spiralia</taxon>
        <taxon>Lophotrochozoa</taxon>
        <taxon>Mollusca</taxon>
        <taxon>Gastropoda</taxon>
        <taxon>Heterobranchia</taxon>
        <taxon>Euthyneura</taxon>
        <taxon>Panpulmonata</taxon>
        <taxon>Eupulmonata</taxon>
        <taxon>Stylommatophora</taxon>
        <taxon>Helicina</taxon>
        <taxon>Helicoidea</taxon>
        <taxon>Geomitridae</taxon>
        <taxon>Candidula</taxon>
    </lineage>
</organism>
<dbReference type="InterPro" id="IPR000276">
    <property type="entry name" value="GPCR_Rhodpsn"/>
</dbReference>
<feature type="transmembrane region" description="Helical" evidence="8">
    <location>
        <begin position="123"/>
        <end position="141"/>
    </location>
</feature>
<feature type="transmembrane region" description="Helical" evidence="8">
    <location>
        <begin position="232"/>
        <end position="255"/>
    </location>
</feature>
<reference evidence="10" key="1">
    <citation type="submission" date="2021-04" db="EMBL/GenBank/DDBJ databases">
        <authorList>
            <consortium name="Molecular Ecology Group"/>
        </authorList>
    </citation>
    <scope>NUCLEOTIDE SEQUENCE</scope>
</reference>
<feature type="transmembrane region" description="Helical" evidence="8">
    <location>
        <begin position="79"/>
        <end position="102"/>
    </location>
</feature>
<evidence type="ECO:0000256" key="2">
    <source>
        <dbReference type="ARBA" id="ARBA00022692"/>
    </source>
</evidence>
<dbReference type="OrthoDB" id="6207562at2759"/>
<keyword evidence="7" id="KW-0807">Transducer</keyword>
<evidence type="ECO:0000256" key="5">
    <source>
        <dbReference type="ARBA" id="ARBA00023136"/>
    </source>
</evidence>
<dbReference type="Proteomes" id="UP000678393">
    <property type="component" value="Unassembled WGS sequence"/>
</dbReference>
<comment type="subcellular location">
    <subcellularLocation>
        <location evidence="1">Membrane</location>
        <topology evidence="1">Multi-pass membrane protein</topology>
    </subcellularLocation>
</comment>
<protein>
    <recommendedName>
        <fullName evidence="9">G-protein coupled receptors family 1 profile domain-containing protein</fullName>
    </recommendedName>
</protein>
<keyword evidence="4" id="KW-0297">G-protein coupled receptor</keyword>
<dbReference type="EMBL" id="CAJHNH020000764">
    <property type="protein sequence ID" value="CAG5119718.1"/>
    <property type="molecule type" value="Genomic_DNA"/>
</dbReference>
<keyword evidence="3 8" id="KW-1133">Transmembrane helix</keyword>
<dbReference type="AlphaFoldDB" id="A0A8S3YTY0"/>
<dbReference type="SUPFAM" id="SSF81321">
    <property type="entry name" value="Family A G protein-coupled receptor-like"/>
    <property type="match status" value="1"/>
</dbReference>
<evidence type="ECO:0000313" key="10">
    <source>
        <dbReference type="EMBL" id="CAG5119718.1"/>
    </source>
</evidence>
<evidence type="ECO:0000256" key="7">
    <source>
        <dbReference type="ARBA" id="ARBA00023224"/>
    </source>
</evidence>
<feature type="domain" description="G-protein coupled receptors family 1 profile" evidence="9">
    <location>
        <begin position="18"/>
        <end position="295"/>
    </location>
</feature>
<feature type="transmembrane region" description="Helical" evidence="8">
    <location>
        <begin position="6"/>
        <end position="27"/>
    </location>
</feature>
<keyword evidence="11" id="KW-1185">Reference proteome</keyword>
<dbReference type="GO" id="GO:0004930">
    <property type="term" value="F:G protein-coupled receptor activity"/>
    <property type="evidence" value="ECO:0007669"/>
    <property type="project" value="UniProtKB-KW"/>
</dbReference>
<feature type="transmembrane region" description="Helical" evidence="8">
    <location>
        <begin position="275"/>
        <end position="298"/>
    </location>
</feature>
<dbReference type="Pfam" id="PF00001">
    <property type="entry name" value="7tm_1"/>
    <property type="match status" value="1"/>
</dbReference>
<evidence type="ECO:0000256" key="6">
    <source>
        <dbReference type="ARBA" id="ARBA00023170"/>
    </source>
</evidence>
<evidence type="ECO:0000259" key="9">
    <source>
        <dbReference type="PROSITE" id="PS50262"/>
    </source>
</evidence>